<keyword evidence="2" id="KW-1185">Reference proteome</keyword>
<dbReference type="AlphaFoldDB" id="A0A9P9IBM4"/>
<evidence type="ECO:0000313" key="1">
    <source>
        <dbReference type="EMBL" id="KAH7113615.1"/>
    </source>
</evidence>
<dbReference type="Proteomes" id="UP000738349">
    <property type="component" value="Unassembled WGS sequence"/>
</dbReference>
<accession>A0A9P9IBM4</accession>
<gene>
    <name evidence="1" type="ORF">EDB81DRAFT_893496</name>
</gene>
<evidence type="ECO:0000313" key="2">
    <source>
        <dbReference type="Proteomes" id="UP000738349"/>
    </source>
</evidence>
<protein>
    <submittedName>
        <fullName evidence="1">Uncharacterized protein</fullName>
    </submittedName>
</protein>
<reference evidence="1" key="1">
    <citation type="journal article" date="2021" name="Nat. Commun.">
        <title>Genetic determinants of endophytism in the Arabidopsis root mycobiome.</title>
        <authorList>
            <person name="Mesny F."/>
            <person name="Miyauchi S."/>
            <person name="Thiergart T."/>
            <person name="Pickel B."/>
            <person name="Atanasova L."/>
            <person name="Karlsson M."/>
            <person name="Huettel B."/>
            <person name="Barry K.W."/>
            <person name="Haridas S."/>
            <person name="Chen C."/>
            <person name="Bauer D."/>
            <person name="Andreopoulos W."/>
            <person name="Pangilinan J."/>
            <person name="LaButti K."/>
            <person name="Riley R."/>
            <person name="Lipzen A."/>
            <person name="Clum A."/>
            <person name="Drula E."/>
            <person name="Henrissat B."/>
            <person name="Kohler A."/>
            <person name="Grigoriev I.V."/>
            <person name="Martin F.M."/>
            <person name="Hacquard S."/>
        </authorList>
    </citation>
    <scope>NUCLEOTIDE SEQUENCE</scope>
    <source>
        <strain evidence="1">MPI-CAGE-AT-0147</strain>
    </source>
</reference>
<comment type="caution">
    <text evidence="1">The sequence shown here is derived from an EMBL/GenBank/DDBJ whole genome shotgun (WGS) entry which is preliminary data.</text>
</comment>
<sequence length="118" mass="13134">MDLTPRNTLAFCFLLGDEDLIYPTVFPAGPGSSDLLLPEGPEKPLIRDQTSPNIAQHRLPQLHVHDRTTPRLRAYTFVHACTAPNNGVHRSTRPQAADSLVKFMYGEELEDKKAVKGL</sequence>
<dbReference type="EMBL" id="JAGMUV010000034">
    <property type="protein sequence ID" value="KAH7113615.1"/>
    <property type="molecule type" value="Genomic_DNA"/>
</dbReference>
<organism evidence="1 2">
    <name type="scientific">Dactylonectria macrodidyma</name>
    <dbReference type="NCBI Taxonomy" id="307937"/>
    <lineage>
        <taxon>Eukaryota</taxon>
        <taxon>Fungi</taxon>
        <taxon>Dikarya</taxon>
        <taxon>Ascomycota</taxon>
        <taxon>Pezizomycotina</taxon>
        <taxon>Sordariomycetes</taxon>
        <taxon>Hypocreomycetidae</taxon>
        <taxon>Hypocreales</taxon>
        <taxon>Nectriaceae</taxon>
        <taxon>Dactylonectria</taxon>
    </lineage>
</organism>
<name>A0A9P9IBM4_9HYPO</name>
<proteinExistence type="predicted"/>